<accession>A0A1I7CPS5</accession>
<dbReference type="InterPro" id="IPR009678">
    <property type="entry name" value="Phage_tail_completion_R"/>
</dbReference>
<reference evidence="1 2" key="1">
    <citation type="submission" date="2016-10" db="EMBL/GenBank/DDBJ databases">
        <authorList>
            <person name="de Groot N.N."/>
        </authorList>
    </citation>
    <scope>NUCLEOTIDE SEQUENCE [LARGE SCALE GENOMIC DNA]</scope>
    <source>
        <strain evidence="1 2">CGMCC 1.6493</strain>
    </source>
</reference>
<gene>
    <name evidence="1" type="ORF">SAMN04487956_15511</name>
</gene>
<protein>
    <submittedName>
        <fullName evidence="1">P2 phage tail completion protein R (GpR)</fullName>
    </submittedName>
</protein>
<organism evidence="1 2">
    <name type="scientific">Halomonas saccharevitans</name>
    <dbReference type="NCBI Taxonomy" id="416872"/>
    <lineage>
        <taxon>Bacteria</taxon>
        <taxon>Pseudomonadati</taxon>
        <taxon>Pseudomonadota</taxon>
        <taxon>Gammaproteobacteria</taxon>
        <taxon>Oceanospirillales</taxon>
        <taxon>Halomonadaceae</taxon>
        <taxon>Halomonas</taxon>
    </lineage>
</organism>
<name>A0A1I7CPS5_9GAMM</name>
<dbReference type="AlphaFoldDB" id="A0A1I7CPS5"/>
<evidence type="ECO:0000313" key="2">
    <source>
        <dbReference type="Proteomes" id="UP000199594"/>
    </source>
</evidence>
<dbReference type="Pfam" id="PF06891">
    <property type="entry name" value="P2_Phage_GpR"/>
    <property type="match status" value="1"/>
</dbReference>
<proteinExistence type="predicted"/>
<dbReference type="RefSeq" id="WP_089852164.1">
    <property type="nucleotide sequence ID" value="NZ_FPAQ01000055.1"/>
</dbReference>
<dbReference type="OrthoDB" id="8564199at2"/>
<evidence type="ECO:0000313" key="1">
    <source>
        <dbReference type="EMBL" id="SFU01446.1"/>
    </source>
</evidence>
<sequence>MNKLQSLRAHLLDAVPELKRGPERLLTFVQDGGIRFHRGQHLSHEYRMDAQLVVTDYGGSLDTLMIPLLQWLSHYEPDLDPEEAVRLEAEILSNQAWDLAMTVRLTERVVALVDCDTGTITSEHRLPGYPIEACPATSWKLYAKGPGEDEHALESEWESP</sequence>
<dbReference type="Proteomes" id="UP000199594">
    <property type="component" value="Unassembled WGS sequence"/>
</dbReference>
<dbReference type="EMBL" id="FPAQ01000055">
    <property type="protein sequence ID" value="SFU01446.1"/>
    <property type="molecule type" value="Genomic_DNA"/>
</dbReference>